<dbReference type="RefSeq" id="WP_121647977.1">
    <property type="nucleotide sequence ID" value="NZ_RCUX01000004.1"/>
</dbReference>
<evidence type="ECO:0008006" key="3">
    <source>
        <dbReference type="Google" id="ProtNLM"/>
    </source>
</evidence>
<protein>
    <recommendedName>
        <fullName evidence="3">HEPN domain-containing protein</fullName>
    </recommendedName>
</protein>
<gene>
    <name evidence="1" type="ORF">D9V32_05880</name>
</gene>
<dbReference type="OrthoDB" id="4375644at2"/>
<dbReference type="Proteomes" id="UP000272503">
    <property type="component" value="Unassembled WGS sequence"/>
</dbReference>
<evidence type="ECO:0000313" key="1">
    <source>
        <dbReference type="EMBL" id="RLP76397.1"/>
    </source>
</evidence>
<organism evidence="1 2">
    <name type="scientific">Mycetocola tolaasinivorans</name>
    <dbReference type="NCBI Taxonomy" id="76635"/>
    <lineage>
        <taxon>Bacteria</taxon>
        <taxon>Bacillati</taxon>
        <taxon>Actinomycetota</taxon>
        <taxon>Actinomycetes</taxon>
        <taxon>Micrococcales</taxon>
        <taxon>Microbacteriaceae</taxon>
        <taxon>Mycetocola</taxon>
    </lineage>
</organism>
<accession>A0A3L7A8A4</accession>
<keyword evidence="2" id="KW-1185">Reference proteome</keyword>
<dbReference type="AlphaFoldDB" id="A0A3L7A8A4"/>
<proteinExistence type="predicted"/>
<sequence length="135" mass="13998">MNPRGRGSKTVPADDVVRRGRLAKAEQFLHVADDALELALTDTLGVGDAAVTLYVHAGIAAADALCAGALGHHAQGQDHQDAISLLGTVNTAAARELSALLAMKTRAGYGHDPISASNLRRASRAARALVERAAR</sequence>
<dbReference type="EMBL" id="RCUX01000004">
    <property type="protein sequence ID" value="RLP76397.1"/>
    <property type="molecule type" value="Genomic_DNA"/>
</dbReference>
<reference evidence="1 2" key="1">
    <citation type="submission" date="2018-10" db="EMBL/GenBank/DDBJ databases">
        <authorList>
            <person name="Li J."/>
        </authorList>
    </citation>
    <scope>NUCLEOTIDE SEQUENCE [LARGE SCALE GENOMIC DNA]</scope>
    <source>
        <strain evidence="1 2">IF 016277</strain>
    </source>
</reference>
<name>A0A3L7A8A4_9MICO</name>
<comment type="caution">
    <text evidence="1">The sequence shown here is derived from an EMBL/GenBank/DDBJ whole genome shotgun (WGS) entry which is preliminary data.</text>
</comment>
<evidence type="ECO:0000313" key="2">
    <source>
        <dbReference type="Proteomes" id="UP000272503"/>
    </source>
</evidence>